<evidence type="ECO:0000256" key="8">
    <source>
        <dbReference type="ARBA" id="ARBA00023128"/>
    </source>
</evidence>
<evidence type="ECO:0000256" key="4">
    <source>
        <dbReference type="ARBA" id="ARBA00022448"/>
    </source>
</evidence>
<reference evidence="11" key="1">
    <citation type="submission" date="2025-08" db="UniProtKB">
        <authorList>
            <consortium name="RefSeq"/>
        </authorList>
    </citation>
    <scope>IDENTIFICATION</scope>
</reference>
<sequence length="150" mass="17599">MGVLDEFIGKAFYYTVDAPVTLVRDFVERQQNRRPYSYYHRKYRRVTPVEDCNTDDYVCLYEAEMQYRRDRLVDQEIIIRLQKLLGECSTREGPNAKFACKPLLDEYDVAATNYDTKYGGLGAAGTAVRCMMKQKHRMLEERRKANEASQ</sequence>
<dbReference type="KEGG" id="aplc:110980901"/>
<keyword evidence="9" id="KW-0472">Membrane</keyword>
<dbReference type="InterPro" id="IPR019377">
    <property type="entry name" value="NADH_UbQ_OxRdtase_su10"/>
</dbReference>
<accession>A0A8B7YLW9</accession>
<protein>
    <recommendedName>
        <fullName evidence="3">NADH dehydrogenase [ubiquinone] 1 beta subcomplex subunit 10</fullName>
    </recommendedName>
</protein>
<dbReference type="Proteomes" id="UP000694845">
    <property type="component" value="Unplaced"/>
</dbReference>
<dbReference type="CTD" id="4716"/>
<comment type="similarity">
    <text evidence="2">Belongs to the complex I NDUFB10 subunit family.</text>
</comment>
<dbReference type="AlphaFoldDB" id="A0A8B7YLW9"/>
<comment type="subcellular location">
    <subcellularLocation>
        <location evidence="1">Mitochondrion inner membrane</location>
        <topology evidence="1">Peripheral membrane protein</topology>
        <orientation evidence="1">Matrix side</orientation>
    </subcellularLocation>
</comment>
<dbReference type="RefSeq" id="XP_022093652.1">
    <property type="nucleotide sequence ID" value="XM_022237960.1"/>
</dbReference>
<dbReference type="PANTHER" id="PTHR13094:SF1">
    <property type="entry name" value="NADH DEHYDROGENASE [UBIQUINONE] 1 BETA SUBCOMPLEX SUBUNIT 10"/>
    <property type="match status" value="1"/>
</dbReference>
<name>A0A8B7YLW9_ACAPL</name>
<evidence type="ECO:0000256" key="5">
    <source>
        <dbReference type="ARBA" id="ARBA00022660"/>
    </source>
</evidence>
<evidence type="ECO:0000256" key="3">
    <source>
        <dbReference type="ARBA" id="ARBA00014109"/>
    </source>
</evidence>
<evidence type="ECO:0000256" key="9">
    <source>
        <dbReference type="ARBA" id="ARBA00023136"/>
    </source>
</evidence>
<dbReference type="GO" id="GO:0005743">
    <property type="term" value="C:mitochondrial inner membrane"/>
    <property type="evidence" value="ECO:0007669"/>
    <property type="project" value="UniProtKB-SubCell"/>
</dbReference>
<evidence type="ECO:0000256" key="2">
    <source>
        <dbReference type="ARBA" id="ARBA00008317"/>
    </source>
</evidence>
<keyword evidence="7" id="KW-0249">Electron transport</keyword>
<evidence type="ECO:0000256" key="7">
    <source>
        <dbReference type="ARBA" id="ARBA00022982"/>
    </source>
</evidence>
<dbReference type="OMA" id="CKPILEQ"/>
<keyword evidence="8" id="KW-0496">Mitochondrion</keyword>
<gene>
    <name evidence="11" type="primary">LOC110980901</name>
</gene>
<dbReference type="PANTHER" id="PTHR13094">
    <property type="entry name" value="NADH-UBIQUINONE OXIDOREDUCTASE PDSW SUBUNIT"/>
    <property type="match status" value="1"/>
</dbReference>
<dbReference type="GO" id="GO:0045271">
    <property type="term" value="C:respiratory chain complex I"/>
    <property type="evidence" value="ECO:0007669"/>
    <property type="project" value="UniProtKB-ARBA"/>
</dbReference>
<dbReference type="InterPro" id="IPR039993">
    <property type="entry name" value="NDUFB10"/>
</dbReference>
<dbReference type="Pfam" id="PF10249">
    <property type="entry name" value="NDUFB10"/>
    <property type="match status" value="1"/>
</dbReference>
<evidence type="ECO:0000256" key="6">
    <source>
        <dbReference type="ARBA" id="ARBA00022792"/>
    </source>
</evidence>
<keyword evidence="6" id="KW-0999">Mitochondrion inner membrane</keyword>
<evidence type="ECO:0000313" key="11">
    <source>
        <dbReference type="RefSeq" id="XP_022093652.1"/>
    </source>
</evidence>
<proteinExistence type="inferred from homology"/>
<evidence type="ECO:0000313" key="10">
    <source>
        <dbReference type="Proteomes" id="UP000694845"/>
    </source>
</evidence>
<keyword evidence="10" id="KW-1185">Reference proteome</keyword>
<dbReference type="GeneID" id="110980901"/>
<keyword evidence="5" id="KW-0679">Respiratory chain</keyword>
<keyword evidence="4" id="KW-0813">Transport</keyword>
<evidence type="ECO:0000256" key="1">
    <source>
        <dbReference type="ARBA" id="ARBA00004443"/>
    </source>
</evidence>
<dbReference type="OrthoDB" id="6017729at2759"/>
<organism evidence="10 11">
    <name type="scientific">Acanthaster planci</name>
    <name type="common">Crown-of-thorns starfish</name>
    <dbReference type="NCBI Taxonomy" id="133434"/>
    <lineage>
        <taxon>Eukaryota</taxon>
        <taxon>Metazoa</taxon>
        <taxon>Echinodermata</taxon>
        <taxon>Eleutherozoa</taxon>
        <taxon>Asterozoa</taxon>
        <taxon>Asteroidea</taxon>
        <taxon>Valvatacea</taxon>
        <taxon>Valvatida</taxon>
        <taxon>Acanthasteridae</taxon>
        <taxon>Acanthaster</taxon>
    </lineage>
</organism>